<dbReference type="PANTHER" id="PTHR48081">
    <property type="entry name" value="AB HYDROLASE SUPERFAMILY PROTEIN C4A8.06C"/>
    <property type="match status" value="1"/>
</dbReference>
<dbReference type="PANTHER" id="PTHR48081:SF30">
    <property type="entry name" value="ACETYL-HYDROLASE LIPR-RELATED"/>
    <property type="match status" value="1"/>
</dbReference>
<comment type="similarity">
    <text evidence="1">Belongs to the 'GDXG' lipolytic enzyme family.</text>
</comment>
<evidence type="ECO:0000256" key="1">
    <source>
        <dbReference type="ARBA" id="ARBA00010515"/>
    </source>
</evidence>
<dbReference type="RefSeq" id="WP_012251950.1">
    <property type="nucleotide sequence ID" value="NZ_CP073633.1"/>
</dbReference>
<sequence>MTDQHWQAWPHLDTSLRARVLTWVVRQTIRPRLGAMSNIERVRKTFNLSLFPQPRGVEYESGSVGGVPGEWVRPRAGAAGLKILYIHGGGFIACSPKTHRPVTGAFARRGFTVFVPDYRLAPEHPFPAAIDDAVAVWRSFAAEGPAFVVGDSAGGNLALVLMVRARDESLPAPLAAVLFSPWTDLLGTGTSHKANAKRDALFSPVALRQVAATYLGAADPSQPFASPLYADLTGLPPLLIHCSESELLRDDAIQLAAKAQSVGVRVSLNVFPVVGHVWQFAHSVVPEARRSLDEAASFLRQAFKSSSAATEF</sequence>
<dbReference type="Gene3D" id="3.40.50.1820">
    <property type="entry name" value="alpha/beta hydrolase"/>
    <property type="match status" value="1"/>
</dbReference>
<dbReference type="PROSITE" id="PS01173">
    <property type="entry name" value="LIPASE_GDXG_HIS"/>
    <property type="match status" value="1"/>
</dbReference>
<name>A0AAX3WF01_METEX</name>
<evidence type="ECO:0000259" key="3">
    <source>
        <dbReference type="Pfam" id="PF07859"/>
    </source>
</evidence>
<evidence type="ECO:0000256" key="2">
    <source>
        <dbReference type="ARBA" id="ARBA00022801"/>
    </source>
</evidence>
<evidence type="ECO:0000313" key="4">
    <source>
        <dbReference type="EMBL" id="WHQ70182.1"/>
    </source>
</evidence>
<dbReference type="InterPro" id="IPR002168">
    <property type="entry name" value="Lipase_GDXG_HIS_AS"/>
</dbReference>
<protein>
    <submittedName>
        <fullName evidence="4">Alpha/beta hydrolase</fullName>
    </submittedName>
</protein>
<dbReference type="InterPro" id="IPR013094">
    <property type="entry name" value="AB_hydrolase_3"/>
</dbReference>
<accession>A0AAX3WF01</accession>
<evidence type="ECO:0000313" key="5">
    <source>
        <dbReference type="Proteomes" id="UP001223720"/>
    </source>
</evidence>
<dbReference type="Proteomes" id="UP001223720">
    <property type="component" value="Chromosome"/>
</dbReference>
<dbReference type="InterPro" id="IPR029058">
    <property type="entry name" value="AB_hydrolase_fold"/>
</dbReference>
<dbReference type="InterPro" id="IPR050300">
    <property type="entry name" value="GDXG_lipolytic_enzyme"/>
</dbReference>
<proteinExistence type="inferred from homology"/>
<dbReference type="Pfam" id="PF07859">
    <property type="entry name" value="Abhydrolase_3"/>
    <property type="match status" value="1"/>
</dbReference>
<dbReference type="AlphaFoldDB" id="A0AAX3WF01"/>
<organism evidence="4 5">
    <name type="scientific">Methylorubrum extorquens</name>
    <name type="common">Methylobacterium dichloromethanicum</name>
    <name type="synonym">Methylobacterium extorquens</name>
    <dbReference type="NCBI Taxonomy" id="408"/>
    <lineage>
        <taxon>Bacteria</taxon>
        <taxon>Pseudomonadati</taxon>
        <taxon>Pseudomonadota</taxon>
        <taxon>Alphaproteobacteria</taxon>
        <taxon>Hyphomicrobiales</taxon>
        <taxon>Methylobacteriaceae</taxon>
        <taxon>Methylorubrum</taxon>
    </lineage>
</organism>
<dbReference type="SUPFAM" id="SSF53474">
    <property type="entry name" value="alpha/beta-Hydrolases"/>
    <property type="match status" value="1"/>
</dbReference>
<reference evidence="4" key="1">
    <citation type="journal article" date="2022" name="Biotechnol. Bioprocess Eng.">
        <title>Pan-genome Analysis Reveals Comparative Genomic Features of Central Metabolic Pathways in Methylorubrum extorquens.</title>
        <authorList>
            <person name="Lee G.M."/>
            <person name="Scott-Nevros Z.K."/>
            <person name="Lee S.-M."/>
            <person name="Kim D."/>
        </authorList>
    </citation>
    <scope>NUCLEOTIDE SEQUENCE</scope>
    <source>
        <strain evidence="4">ATCC 55366</strain>
    </source>
</reference>
<keyword evidence="2 4" id="KW-0378">Hydrolase</keyword>
<dbReference type="GO" id="GO:0004806">
    <property type="term" value="F:triacylglycerol lipase activity"/>
    <property type="evidence" value="ECO:0007669"/>
    <property type="project" value="TreeGrafter"/>
</dbReference>
<feature type="domain" description="Alpha/beta hydrolase fold-3" evidence="3">
    <location>
        <begin position="83"/>
        <end position="279"/>
    </location>
</feature>
<gene>
    <name evidence="4" type="ORF">KEC54_00415</name>
</gene>
<dbReference type="EMBL" id="CP073633">
    <property type="protein sequence ID" value="WHQ70182.1"/>
    <property type="molecule type" value="Genomic_DNA"/>
</dbReference>